<feature type="region of interest" description="Disordered" evidence="5">
    <location>
        <begin position="357"/>
        <end position="382"/>
    </location>
</feature>
<gene>
    <name evidence="8" type="ORF">GCM10009858_39300</name>
</gene>
<keyword evidence="2 4" id="KW-0238">DNA-binding</keyword>
<dbReference type="PANTHER" id="PTHR30349:SF64">
    <property type="entry name" value="PROPHAGE INTEGRASE INTD-RELATED"/>
    <property type="match status" value="1"/>
</dbReference>
<dbReference type="PROSITE" id="PS51900">
    <property type="entry name" value="CB"/>
    <property type="match status" value="1"/>
</dbReference>
<evidence type="ECO:0000259" key="6">
    <source>
        <dbReference type="PROSITE" id="PS51898"/>
    </source>
</evidence>
<dbReference type="Proteomes" id="UP001500730">
    <property type="component" value="Unassembled WGS sequence"/>
</dbReference>
<feature type="domain" description="Tyr recombinase" evidence="6">
    <location>
        <begin position="160"/>
        <end position="351"/>
    </location>
</feature>
<comment type="similarity">
    <text evidence="1">Belongs to the 'phage' integrase family.</text>
</comment>
<dbReference type="InterPro" id="IPR002104">
    <property type="entry name" value="Integrase_catalytic"/>
</dbReference>
<evidence type="ECO:0000313" key="8">
    <source>
        <dbReference type="EMBL" id="GAA2497163.1"/>
    </source>
</evidence>
<dbReference type="InterPro" id="IPR044068">
    <property type="entry name" value="CB"/>
</dbReference>
<dbReference type="EMBL" id="BAAARE010000021">
    <property type="protein sequence ID" value="GAA2497163.1"/>
    <property type="molecule type" value="Genomic_DNA"/>
</dbReference>
<dbReference type="SUPFAM" id="SSF56349">
    <property type="entry name" value="DNA breaking-rejoining enzymes"/>
    <property type="match status" value="1"/>
</dbReference>
<reference evidence="8 9" key="1">
    <citation type="journal article" date="2019" name="Int. J. Syst. Evol. Microbiol.">
        <title>The Global Catalogue of Microorganisms (GCM) 10K type strain sequencing project: providing services to taxonomists for standard genome sequencing and annotation.</title>
        <authorList>
            <consortium name="The Broad Institute Genomics Platform"/>
            <consortium name="The Broad Institute Genome Sequencing Center for Infectious Disease"/>
            <person name="Wu L."/>
            <person name="Ma J."/>
        </authorList>
    </citation>
    <scope>NUCLEOTIDE SEQUENCE [LARGE SCALE GENOMIC DNA]</scope>
    <source>
        <strain evidence="8 9">JCM 16259</strain>
    </source>
</reference>
<dbReference type="Pfam" id="PF22022">
    <property type="entry name" value="Phage_int_M"/>
    <property type="match status" value="1"/>
</dbReference>
<name>A0ABN3M9R1_9MICO</name>
<sequence>MSVYRTPSGKSWRAFLKYRGHRDSRTFDRKQDALQWLTEQRAEIDRGSWLDPARARIPVGDLFDLWLDSRDVQGSTRRNDRNVWTAYVKPKFGRLALGDVTVTMVREWVSRLRTKKGPAAPRTKRDALRVLRNVLDYAVEDGRIVKNPAAGIRVAGTKGTPGQALSMGELRTFVAALSESERDVALVLGLAGLRWSELAALDERDVVRVGPRMFLMVRRRRVLDEEGRRVTLPGTKRGSEVSRPVPVVPELVPIIEAHLTGHPMSPLFASRQGSRLDSRNWRREAGWVNASASIGRENLRPHDLRHTAATAWLRLTGDVKAVQALLGHATATMTLDLYSHLLTDSLDRATDLMAQGLAADAEQAEKSKKKDHEHPGTGGAGS</sequence>
<evidence type="ECO:0000256" key="1">
    <source>
        <dbReference type="ARBA" id="ARBA00008857"/>
    </source>
</evidence>
<evidence type="ECO:0000259" key="7">
    <source>
        <dbReference type="PROSITE" id="PS51900"/>
    </source>
</evidence>
<accession>A0ABN3M9R1</accession>
<feature type="domain" description="Core-binding (CB)" evidence="7">
    <location>
        <begin position="57"/>
        <end position="139"/>
    </location>
</feature>
<organism evidence="8 9">
    <name type="scientific">Terrabacter carboxydivorans</name>
    <dbReference type="NCBI Taxonomy" id="619730"/>
    <lineage>
        <taxon>Bacteria</taxon>
        <taxon>Bacillati</taxon>
        <taxon>Actinomycetota</taxon>
        <taxon>Actinomycetes</taxon>
        <taxon>Micrococcales</taxon>
        <taxon>Intrasporangiaceae</taxon>
        <taxon>Terrabacter</taxon>
    </lineage>
</organism>
<keyword evidence="3" id="KW-0233">DNA recombination</keyword>
<dbReference type="InterPro" id="IPR053876">
    <property type="entry name" value="Phage_int_M"/>
</dbReference>
<dbReference type="InterPro" id="IPR050090">
    <property type="entry name" value="Tyrosine_recombinase_XerCD"/>
</dbReference>
<comment type="caution">
    <text evidence="8">The sequence shown here is derived from an EMBL/GenBank/DDBJ whole genome shotgun (WGS) entry which is preliminary data.</text>
</comment>
<dbReference type="Gene3D" id="1.10.150.130">
    <property type="match status" value="1"/>
</dbReference>
<evidence type="ECO:0000256" key="2">
    <source>
        <dbReference type="ARBA" id="ARBA00023125"/>
    </source>
</evidence>
<evidence type="ECO:0000256" key="3">
    <source>
        <dbReference type="ARBA" id="ARBA00023172"/>
    </source>
</evidence>
<dbReference type="InterPro" id="IPR013762">
    <property type="entry name" value="Integrase-like_cat_sf"/>
</dbReference>
<evidence type="ECO:0000256" key="4">
    <source>
        <dbReference type="PROSITE-ProRule" id="PRU01248"/>
    </source>
</evidence>
<proteinExistence type="inferred from homology"/>
<dbReference type="PANTHER" id="PTHR30349">
    <property type="entry name" value="PHAGE INTEGRASE-RELATED"/>
    <property type="match status" value="1"/>
</dbReference>
<evidence type="ECO:0000256" key="5">
    <source>
        <dbReference type="SAM" id="MobiDB-lite"/>
    </source>
</evidence>
<dbReference type="InterPro" id="IPR010998">
    <property type="entry name" value="Integrase_recombinase_N"/>
</dbReference>
<feature type="compositionally biased region" description="Basic and acidic residues" evidence="5">
    <location>
        <begin position="363"/>
        <end position="375"/>
    </location>
</feature>
<dbReference type="PROSITE" id="PS51898">
    <property type="entry name" value="TYR_RECOMBINASE"/>
    <property type="match status" value="1"/>
</dbReference>
<dbReference type="InterPro" id="IPR011010">
    <property type="entry name" value="DNA_brk_join_enz"/>
</dbReference>
<dbReference type="Pfam" id="PF00589">
    <property type="entry name" value="Phage_integrase"/>
    <property type="match status" value="1"/>
</dbReference>
<protein>
    <submittedName>
        <fullName evidence="8">Site-specific integrase</fullName>
    </submittedName>
</protein>
<keyword evidence="9" id="KW-1185">Reference proteome</keyword>
<evidence type="ECO:0000313" key="9">
    <source>
        <dbReference type="Proteomes" id="UP001500730"/>
    </source>
</evidence>
<dbReference type="RefSeq" id="WP_344256770.1">
    <property type="nucleotide sequence ID" value="NZ_BAAARE010000021.1"/>
</dbReference>
<dbReference type="Gene3D" id="1.10.443.10">
    <property type="entry name" value="Intergrase catalytic core"/>
    <property type="match status" value="1"/>
</dbReference>